<accession>A0A401FVX4</accession>
<feature type="domain" description="Helicase C-terminal" evidence="3">
    <location>
        <begin position="763"/>
        <end position="902"/>
    </location>
</feature>
<dbReference type="EMBL" id="BEXT01000001">
    <property type="protein sequence ID" value="GBC61127.1"/>
    <property type="molecule type" value="Genomic_DNA"/>
</dbReference>
<sequence length="902" mass="104076">MPEIKADLFERLKRKKAFVRQAGTAQPVFFKLSSDENGVWVEPVSSRGKPAEISYEYYSGPVRDLLKSLDTVRSRNHFRIDWEMPSDRIYLAENEYLIWQLQRCDNVVDENLRPIRFTEDPARITVTIEEKKGTPESRVALSARGAEMRNFVFLNEGHVLAGGTVWPVKPLGENFRELPLFETRLLPAQLEQYLSLLFSCFRNLSVRYGEYKLTYGTPKPTQPTLIFERIDPDNALYLRIATAMPGFDADFFESYDISRIAVLNELEKKIVVRDVLYGEITSCFADVTRLLRKHKRALKNTDFFVDDNLFIIRESLAREFIHRELPHLITRYAILGAEKLKSYKIRAVTPRLDLRLSHGIDFLEGDANLEIEGQFISLFDALGQYRKNAYIALSDGTHAIVNKSYMDRLSRIFKKRKEKVSVSFFDLPIVEEMIDRQLAEASFKKSREIFLGFNTIKDADTRLPELNATLRGYQVQGYKWLSYLRKHGLGGCLADDMGLGKTLQAIALLADAYPGEPKPSLIVMPKSLLFNWENEIARFRPELSCHIYHGLNRNLDEARTKQLILTTYAMVRNDIEKLTETEFYYVILDESQNIKNIQSQTSRAAMLLKSDHRLALSGTPIENNLGELYALFRFLNPAMFGSSDEFNRYYATPIQKEDDKDALRELKKKIYPFILRRLKTDVLKDLPDKIEQTLYVEMSGEQKRVYEQRRQFYYDSVRSQIAQNGIRKSQFFILQALSELRQLASVPESKTGNRIVSPKREVLLEHITDLIAGNHKVLIFANYLNALGCAAEDLDAAGIDYLIMTGATRNRKSLVERFQSDETYRVFLMTLKTGGIGLNLTAADYIFIYDPWWNRAAENQAIDRTHRIGQKKTVFSYKLITRGTIEEKILELQNVKSQLLTA</sequence>
<dbReference type="InterPro" id="IPR014001">
    <property type="entry name" value="Helicase_ATP-bd"/>
</dbReference>
<dbReference type="Pfam" id="PF00176">
    <property type="entry name" value="SNF2-rel_dom"/>
    <property type="match status" value="1"/>
</dbReference>
<proteinExistence type="predicted"/>
<dbReference type="GO" id="GO:0016787">
    <property type="term" value="F:hydrolase activity"/>
    <property type="evidence" value="ECO:0007669"/>
    <property type="project" value="UniProtKB-KW"/>
</dbReference>
<dbReference type="Pfam" id="PF00271">
    <property type="entry name" value="Helicase_C"/>
    <property type="match status" value="1"/>
</dbReference>
<dbReference type="AlphaFoldDB" id="A0A401FVX4"/>
<dbReference type="SUPFAM" id="SSF52540">
    <property type="entry name" value="P-loop containing nucleoside triphosphate hydrolases"/>
    <property type="match status" value="2"/>
</dbReference>
<dbReference type="SMART" id="SM00490">
    <property type="entry name" value="HELICc"/>
    <property type="match status" value="1"/>
</dbReference>
<evidence type="ECO:0000259" key="2">
    <source>
        <dbReference type="PROSITE" id="PS51192"/>
    </source>
</evidence>
<dbReference type="OrthoDB" id="18878at2"/>
<dbReference type="PROSITE" id="PS51194">
    <property type="entry name" value="HELICASE_CTER"/>
    <property type="match status" value="1"/>
</dbReference>
<dbReference type="InterPro" id="IPR027417">
    <property type="entry name" value="P-loop_NTPase"/>
</dbReference>
<reference evidence="5" key="1">
    <citation type="submission" date="2017-11" db="EMBL/GenBank/DDBJ databases">
        <authorList>
            <person name="Watanabe M."/>
            <person name="Kojima H."/>
        </authorList>
    </citation>
    <scope>NUCLEOTIDE SEQUENCE [LARGE SCALE GENOMIC DNA]</scope>
    <source>
        <strain evidence="5">Tokyo 01</strain>
    </source>
</reference>
<dbReference type="RefSeq" id="WP_124328458.1">
    <property type="nucleotide sequence ID" value="NZ_BEXT01000001.1"/>
</dbReference>
<dbReference type="InterPro" id="IPR049730">
    <property type="entry name" value="SNF2/RAD54-like_C"/>
</dbReference>
<dbReference type="InterPro" id="IPR038718">
    <property type="entry name" value="SNF2-like_sf"/>
</dbReference>
<dbReference type="CDD" id="cd18793">
    <property type="entry name" value="SF2_C_SNF"/>
    <property type="match status" value="1"/>
</dbReference>
<feature type="domain" description="Helicase ATP-binding" evidence="2">
    <location>
        <begin position="482"/>
        <end position="638"/>
    </location>
</feature>
<evidence type="ECO:0000313" key="4">
    <source>
        <dbReference type="EMBL" id="GBC61127.1"/>
    </source>
</evidence>
<evidence type="ECO:0000256" key="1">
    <source>
        <dbReference type="ARBA" id="ARBA00022801"/>
    </source>
</evidence>
<dbReference type="SMART" id="SM00487">
    <property type="entry name" value="DEXDc"/>
    <property type="match status" value="1"/>
</dbReference>
<gene>
    <name evidence="4" type="ORF">DENIS_2087</name>
</gene>
<reference evidence="5" key="2">
    <citation type="submission" date="2019-01" db="EMBL/GenBank/DDBJ databases">
        <title>Genome sequence of Desulfonema ishimotonii strain Tokyo 01.</title>
        <authorList>
            <person name="Fukui M."/>
        </authorList>
    </citation>
    <scope>NUCLEOTIDE SEQUENCE [LARGE SCALE GENOMIC DNA]</scope>
    <source>
        <strain evidence="5">Tokyo 01</strain>
    </source>
</reference>
<evidence type="ECO:0000259" key="3">
    <source>
        <dbReference type="PROSITE" id="PS51194"/>
    </source>
</evidence>
<keyword evidence="4" id="KW-0547">Nucleotide-binding</keyword>
<keyword evidence="5" id="KW-1185">Reference proteome</keyword>
<dbReference type="CDD" id="cd18012">
    <property type="entry name" value="DEXQc_arch_SWI2_SNF2"/>
    <property type="match status" value="1"/>
</dbReference>
<name>A0A401FVX4_9BACT</name>
<dbReference type="GO" id="GO:0004386">
    <property type="term" value="F:helicase activity"/>
    <property type="evidence" value="ECO:0007669"/>
    <property type="project" value="UniProtKB-KW"/>
</dbReference>
<keyword evidence="1" id="KW-0378">Hydrolase</keyword>
<protein>
    <submittedName>
        <fullName evidence="4">Helicase SNF</fullName>
    </submittedName>
</protein>
<dbReference type="InterPro" id="IPR000330">
    <property type="entry name" value="SNF2_N"/>
</dbReference>
<organism evidence="4 5">
    <name type="scientific">Desulfonema ishimotonii</name>
    <dbReference type="NCBI Taxonomy" id="45657"/>
    <lineage>
        <taxon>Bacteria</taxon>
        <taxon>Pseudomonadati</taxon>
        <taxon>Thermodesulfobacteriota</taxon>
        <taxon>Desulfobacteria</taxon>
        <taxon>Desulfobacterales</taxon>
        <taxon>Desulfococcaceae</taxon>
        <taxon>Desulfonema</taxon>
    </lineage>
</organism>
<keyword evidence="4" id="KW-0067">ATP-binding</keyword>
<dbReference type="Proteomes" id="UP000288096">
    <property type="component" value="Unassembled WGS sequence"/>
</dbReference>
<dbReference type="PROSITE" id="PS51192">
    <property type="entry name" value="HELICASE_ATP_BIND_1"/>
    <property type="match status" value="1"/>
</dbReference>
<dbReference type="Gene3D" id="3.40.50.300">
    <property type="entry name" value="P-loop containing nucleotide triphosphate hydrolases"/>
    <property type="match status" value="1"/>
</dbReference>
<evidence type="ECO:0000313" key="5">
    <source>
        <dbReference type="Proteomes" id="UP000288096"/>
    </source>
</evidence>
<keyword evidence="4" id="KW-0347">Helicase</keyword>
<dbReference type="InterPro" id="IPR001650">
    <property type="entry name" value="Helicase_C-like"/>
</dbReference>
<dbReference type="GO" id="GO:0005524">
    <property type="term" value="F:ATP binding"/>
    <property type="evidence" value="ECO:0007669"/>
    <property type="project" value="InterPro"/>
</dbReference>
<dbReference type="Gene3D" id="3.40.50.10810">
    <property type="entry name" value="Tandem AAA-ATPase domain"/>
    <property type="match status" value="1"/>
</dbReference>
<dbReference type="PANTHER" id="PTHR10799">
    <property type="entry name" value="SNF2/RAD54 HELICASE FAMILY"/>
    <property type="match status" value="1"/>
</dbReference>
<comment type="caution">
    <text evidence="4">The sequence shown here is derived from an EMBL/GenBank/DDBJ whole genome shotgun (WGS) entry which is preliminary data.</text>
</comment>